<proteinExistence type="predicted"/>
<gene>
    <name evidence="1" type="ORF">E2C01_058958</name>
</gene>
<reference evidence="1 2" key="1">
    <citation type="submission" date="2019-05" db="EMBL/GenBank/DDBJ databases">
        <title>Another draft genome of Portunus trituberculatus and its Hox gene families provides insights of decapod evolution.</title>
        <authorList>
            <person name="Jeong J.-H."/>
            <person name="Song I."/>
            <person name="Kim S."/>
            <person name="Choi T."/>
            <person name="Kim D."/>
            <person name="Ryu S."/>
            <person name="Kim W."/>
        </authorList>
    </citation>
    <scope>NUCLEOTIDE SEQUENCE [LARGE SCALE GENOMIC DNA]</scope>
    <source>
        <tissue evidence="1">Muscle</tissue>
    </source>
</reference>
<accession>A0A5B7H4K2</accession>
<evidence type="ECO:0000313" key="2">
    <source>
        <dbReference type="Proteomes" id="UP000324222"/>
    </source>
</evidence>
<keyword evidence="2" id="KW-1185">Reference proteome</keyword>
<dbReference type="EMBL" id="VSRR010022637">
    <property type="protein sequence ID" value="MPC64836.1"/>
    <property type="molecule type" value="Genomic_DNA"/>
</dbReference>
<protein>
    <submittedName>
        <fullName evidence="1">Uncharacterized protein</fullName>
    </submittedName>
</protein>
<comment type="caution">
    <text evidence="1">The sequence shown here is derived from an EMBL/GenBank/DDBJ whole genome shotgun (WGS) entry which is preliminary data.</text>
</comment>
<name>A0A5B7H4K2_PORTR</name>
<organism evidence="1 2">
    <name type="scientific">Portunus trituberculatus</name>
    <name type="common">Swimming crab</name>
    <name type="synonym">Neptunus trituberculatus</name>
    <dbReference type="NCBI Taxonomy" id="210409"/>
    <lineage>
        <taxon>Eukaryota</taxon>
        <taxon>Metazoa</taxon>
        <taxon>Ecdysozoa</taxon>
        <taxon>Arthropoda</taxon>
        <taxon>Crustacea</taxon>
        <taxon>Multicrustacea</taxon>
        <taxon>Malacostraca</taxon>
        <taxon>Eumalacostraca</taxon>
        <taxon>Eucarida</taxon>
        <taxon>Decapoda</taxon>
        <taxon>Pleocyemata</taxon>
        <taxon>Brachyura</taxon>
        <taxon>Eubrachyura</taxon>
        <taxon>Portunoidea</taxon>
        <taxon>Portunidae</taxon>
        <taxon>Portuninae</taxon>
        <taxon>Portunus</taxon>
    </lineage>
</organism>
<evidence type="ECO:0000313" key="1">
    <source>
        <dbReference type="EMBL" id="MPC64836.1"/>
    </source>
</evidence>
<sequence length="147" mass="15847">MRARCCISWGRQRALLVGRDVAVNVKVGVGDISLPPLPRPPLHAAEDAGSSAPRITLIALFCTTSKSVHWLGGERGEDGYAVIHQGEQRLHVIQPQDIVGGSSARPLMALITLTLACVFFLRHVSYAVKESHESSHTPRPVQAGPMP</sequence>
<dbReference type="Proteomes" id="UP000324222">
    <property type="component" value="Unassembled WGS sequence"/>
</dbReference>
<dbReference type="AlphaFoldDB" id="A0A5B7H4K2"/>